<reference evidence="2" key="2">
    <citation type="submission" date="2024-04" db="UniProtKB">
        <authorList>
            <consortium name="Ensembl"/>
        </authorList>
    </citation>
    <scope>IDENTIFICATION</scope>
</reference>
<evidence type="ECO:0000256" key="1">
    <source>
        <dbReference type="SAM" id="Phobius"/>
    </source>
</evidence>
<sequence length="139" mass="15077">MRDNQSGKTLLFEACSQFSCEQTGGPSGEGNITPPAPPGWWRFIILAAATVVVLVVLFFTWKRSKGRETRMDVNAVSLKHETKRCVCDDSLVYKKNKVRPVSPSESNITGILLLVFSTDAASSAPFVSESQVLLLTGAA</sequence>
<accession>G3PEQ7</accession>
<keyword evidence="1" id="KW-0812">Transmembrane</keyword>
<keyword evidence="1" id="KW-1133">Transmembrane helix</keyword>
<dbReference type="Ensembl" id="ENSGACT00000016112.1">
    <property type="protein sequence ID" value="ENSGACP00000016081.1"/>
    <property type="gene ID" value="ENSGACG00000012159.1"/>
</dbReference>
<reference evidence="2" key="1">
    <citation type="submission" date="2006-01" db="EMBL/GenBank/DDBJ databases">
        <authorList>
            <person name="Lindblad-Toh K."/>
            <person name="Mauceli E."/>
            <person name="Grabherr M."/>
            <person name="Chang J.L."/>
            <person name="Lander E.S."/>
        </authorList>
    </citation>
    <scope>NUCLEOTIDE SEQUENCE [LARGE SCALE GENOMIC DNA]</scope>
</reference>
<dbReference type="Bgee" id="ENSGACG00000012159">
    <property type="expression patterns" value="Expressed in head kidney and 3 other cell types or tissues"/>
</dbReference>
<keyword evidence="1" id="KW-0472">Membrane</keyword>
<protein>
    <submittedName>
        <fullName evidence="2">Uncharacterized protein</fullName>
    </submittedName>
</protein>
<name>G3PEQ7_GASAC</name>
<organism evidence="2">
    <name type="scientific">Gasterosteus aculeatus</name>
    <name type="common">Three-spined stickleback</name>
    <dbReference type="NCBI Taxonomy" id="69293"/>
    <lineage>
        <taxon>Eukaryota</taxon>
        <taxon>Metazoa</taxon>
        <taxon>Chordata</taxon>
        <taxon>Craniata</taxon>
        <taxon>Vertebrata</taxon>
        <taxon>Euteleostomi</taxon>
        <taxon>Actinopterygii</taxon>
        <taxon>Neopterygii</taxon>
        <taxon>Teleostei</taxon>
        <taxon>Neoteleostei</taxon>
        <taxon>Acanthomorphata</taxon>
        <taxon>Eupercaria</taxon>
        <taxon>Perciformes</taxon>
        <taxon>Cottioidei</taxon>
        <taxon>Gasterosteales</taxon>
        <taxon>Gasterosteidae</taxon>
        <taxon>Gasterosteus</taxon>
    </lineage>
</organism>
<feature type="transmembrane region" description="Helical" evidence="1">
    <location>
        <begin position="40"/>
        <end position="61"/>
    </location>
</feature>
<dbReference type="InParanoid" id="G3PEQ7"/>
<dbReference type="AlphaFoldDB" id="G3PEQ7"/>
<proteinExistence type="predicted"/>
<evidence type="ECO:0000313" key="2">
    <source>
        <dbReference type="Ensembl" id="ENSGACP00000016081.1"/>
    </source>
</evidence>